<evidence type="ECO:0000313" key="2">
    <source>
        <dbReference type="Proteomes" id="UP001054837"/>
    </source>
</evidence>
<name>A0AAV4WKQ5_9ARAC</name>
<dbReference type="AlphaFoldDB" id="A0AAV4WKQ5"/>
<dbReference type="Proteomes" id="UP001054837">
    <property type="component" value="Unassembled WGS sequence"/>
</dbReference>
<keyword evidence="2" id="KW-1185">Reference proteome</keyword>
<comment type="caution">
    <text evidence="1">The sequence shown here is derived from an EMBL/GenBank/DDBJ whole genome shotgun (WGS) entry which is preliminary data.</text>
</comment>
<organism evidence="1 2">
    <name type="scientific">Caerostris darwini</name>
    <dbReference type="NCBI Taxonomy" id="1538125"/>
    <lineage>
        <taxon>Eukaryota</taxon>
        <taxon>Metazoa</taxon>
        <taxon>Ecdysozoa</taxon>
        <taxon>Arthropoda</taxon>
        <taxon>Chelicerata</taxon>
        <taxon>Arachnida</taxon>
        <taxon>Araneae</taxon>
        <taxon>Araneomorphae</taxon>
        <taxon>Entelegynae</taxon>
        <taxon>Araneoidea</taxon>
        <taxon>Araneidae</taxon>
        <taxon>Caerostris</taxon>
    </lineage>
</organism>
<evidence type="ECO:0000313" key="1">
    <source>
        <dbReference type="EMBL" id="GIY83111.1"/>
    </source>
</evidence>
<reference evidence="1 2" key="1">
    <citation type="submission" date="2021-06" db="EMBL/GenBank/DDBJ databases">
        <title>Caerostris darwini draft genome.</title>
        <authorList>
            <person name="Kono N."/>
            <person name="Arakawa K."/>
        </authorList>
    </citation>
    <scope>NUCLEOTIDE SEQUENCE [LARGE SCALE GENOMIC DNA]</scope>
</reference>
<sequence length="162" mass="18543">MPQFRVVGIDLWGSDSDLLRCMDAYMAMCWWRSMYLMCGRIAVHFSVRFHCTIDVLQAFGRSLDDEDHNCLFTSVRYFHLPSSVVNKDSWLPKGVTCSHDTVNLLPKNKKIKAASTKEKKLASGAQCGGFHRDVLNKNTAEKQQEKWRKKNGNFILLLVVLS</sequence>
<accession>A0AAV4WKQ5</accession>
<proteinExistence type="predicted"/>
<protein>
    <submittedName>
        <fullName evidence="1">Uncharacterized protein</fullName>
    </submittedName>
</protein>
<dbReference type="EMBL" id="BPLQ01014780">
    <property type="protein sequence ID" value="GIY83111.1"/>
    <property type="molecule type" value="Genomic_DNA"/>
</dbReference>
<gene>
    <name evidence="1" type="ORF">CDAR_56381</name>
</gene>